<organism evidence="2 3">
    <name type="scientific">Bifidobacterium choerinum</name>
    <dbReference type="NCBI Taxonomy" id="35760"/>
    <lineage>
        <taxon>Bacteria</taxon>
        <taxon>Bacillati</taxon>
        <taxon>Actinomycetota</taxon>
        <taxon>Actinomycetes</taxon>
        <taxon>Bifidobacteriales</taxon>
        <taxon>Bifidobacteriaceae</taxon>
        <taxon>Bifidobacterium</taxon>
    </lineage>
</organism>
<proteinExistence type="predicted"/>
<dbReference type="EMBL" id="CP018044">
    <property type="protein sequence ID" value="ATU20118.1"/>
    <property type="molecule type" value="Genomic_DNA"/>
</dbReference>
<accession>A0A087AH98</accession>
<reference evidence="1 4" key="2">
    <citation type="submission" date="2016-11" db="EMBL/GenBank/DDBJ databases">
        <title>complete genome sequence of Bifidobacterium choerinum strain FMB-1.</title>
        <authorList>
            <person name="Park C.-S."/>
            <person name="Jung D.-H."/>
            <person name="Choi D.-S."/>
        </authorList>
    </citation>
    <scope>NUCLEOTIDE SEQUENCE [LARGE SCALE GENOMIC DNA]</scope>
    <source>
        <strain evidence="1 4">FMB-1</strain>
    </source>
</reference>
<dbReference type="STRING" id="35760.BCHO_0231"/>
<evidence type="ECO:0000313" key="2">
    <source>
        <dbReference type="EMBL" id="KFI58148.1"/>
    </source>
</evidence>
<dbReference type="Proteomes" id="UP000229907">
    <property type="component" value="Chromosome"/>
</dbReference>
<dbReference type="EMBL" id="JGYU01000002">
    <property type="protein sequence ID" value="KFI58148.1"/>
    <property type="molecule type" value="Genomic_DNA"/>
</dbReference>
<reference evidence="2 3" key="1">
    <citation type="submission" date="2014-03" db="EMBL/GenBank/DDBJ databases">
        <title>Genomics of Bifidobacteria.</title>
        <authorList>
            <person name="Ventura M."/>
            <person name="Milani C."/>
            <person name="Lugli G.A."/>
        </authorList>
    </citation>
    <scope>NUCLEOTIDE SEQUENCE [LARGE SCALE GENOMIC DNA]</scope>
    <source>
        <strain evidence="2 3">LMG 10510</strain>
    </source>
</reference>
<protein>
    <submittedName>
        <fullName evidence="2">Putative riboflavin-specific deaminase</fullName>
    </submittedName>
</protein>
<evidence type="ECO:0000313" key="1">
    <source>
        <dbReference type="EMBL" id="ATU20118.1"/>
    </source>
</evidence>
<keyword evidence="3" id="KW-1185">Reference proteome</keyword>
<evidence type="ECO:0000313" key="3">
    <source>
        <dbReference type="Proteomes" id="UP000028995"/>
    </source>
</evidence>
<gene>
    <name evidence="1" type="ORF">BcFMB_03290</name>
    <name evidence="2" type="ORF">BCHO_0231</name>
</gene>
<dbReference type="KEGG" id="bcho:BcFMB_03290"/>
<dbReference type="Proteomes" id="UP000028995">
    <property type="component" value="Unassembled WGS sequence"/>
</dbReference>
<dbReference type="AlphaFoldDB" id="A0A087AH98"/>
<dbReference type="RefSeq" id="WP_024541423.1">
    <property type="nucleotide sequence ID" value="NZ_CP018044.1"/>
</dbReference>
<sequence length="518" mass="58764">MSTTADPGANGAMLALDSRGFLEKLVELRTLFDDHIVNAERIVVDEQDTPQGHMLSTIMPPAPERLLGLGEDLFGASCWPVELCAAAEMGSSVFIDHCRAFLTHCEYVVRRHGLGYWLYERMDKARTAFAADRPADELPLCIRVIDDKSLDKRFGGRDKRRFGTKRQRCEDGFEYYRMTRSMAARSVIRWGEPGMLAARVAYTLLTDGTVGGDLLLQATTPDHRFRNEGERRAHEGSLEILHTIDGLRLQADAEYEQALARGDVHVSMPSRTTDDDDLMCTSYQYFSYHVGVAEALDRARAGEGWNEEDIAHYVKAKPCVSALERRIDQRFLYDVQQLRQAVEALWDGKPKLVEELFESPQAREEEMRKPLWRNMLYLNDVAGSILGAMMRNQLMGALATHDDDLLQASFRSLDSICTMVRDIGTLAMPMLLIDENEIDYSRVDDMSLQERTQVLRHYCSIRDAAVAIWLARMPWKDEPTLRDATVELFGPSTLAFSRTVLPRLERELRLPGTVDEAC</sequence>
<dbReference type="eggNOG" id="ENOG50322K4">
    <property type="taxonomic scope" value="Bacteria"/>
</dbReference>
<evidence type="ECO:0000313" key="4">
    <source>
        <dbReference type="Proteomes" id="UP000229907"/>
    </source>
</evidence>
<dbReference type="OrthoDB" id="3224015at2"/>
<name>A0A087AH98_9BIFI</name>